<dbReference type="InterPro" id="IPR011006">
    <property type="entry name" value="CheY-like_superfamily"/>
</dbReference>
<dbReference type="GO" id="GO:0006355">
    <property type="term" value="P:regulation of DNA-templated transcription"/>
    <property type="evidence" value="ECO:0007669"/>
    <property type="project" value="InterPro"/>
</dbReference>
<proteinExistence type="predicted"/>
<dbReference type="Pfam" id="PF00072">
    <property type="entry name" value="Response_reg"/>
    <property type="match status" value="1"/>
</dbReference>
<feature type="non-terminal residue" evidence="9">
    <location>
        <position position="1"/>
    </location>
</feature>
<evidence type="ECO:0000256" key="3">
    <source>
        <dbReference type="ARBA" id="ARBA00023015"/>
    </source>
</evidence>
<dbReference type="EMBL" id="QJJQ01000015">
    <property type="protein sequence ID" value="PXW83561.1"/>
    <property type="molecule type" value="Genomic_DNA"/>
</dbReference>
<evidence type="ECO:0000313" key="9">
    <source>
        <dbReference type="EMBL" id="PXW83561.1"/>
    </source>
</evidence>
<keyword evidence="3" id="KW-0805">Transcription regulation</keyword>
<dbReference type="InterPro" id="IPR058245">
    <property type="entry name" value="NreC/VraR/RcsB-like_REC"/>
</dbReference>
<dbReference type="PROSITE" id="PS50043">
    <property type="entry name" value="HTH_LUXR_2"/>
    <property type="match status" value="1"/>
</dbReference>
<evidence type="ECO:0000256" key="1">
    <source>
        <dbReference type="ARBA" id="ARBA00004496"/>
    </source>
</evidence>
<evidence type="ECO:0000256" key="5">
    <source>
        <dbReference type="ARBA" id="ARBA00023163"/>
    </source>
</evidence>
<comment type="subcellular location">
    <subcellularLocation>
        <location evidence="1">Cytoplasm</location>
    </subcellularLocation>
</comment>
<dbReference type="InterPro" id="IPR016032">
    <property type="entry name" value="Sig_transdc_resp-reg_C-effctor"/>
</dbReference>
<evidence type="ECO:0000256" key="2">
    <source>
        <dbReference type="ARBA" id="ARBA00022553"/>
    </source>
</evidence>
<gene>
    <name evidence="9" type="ORF">DFR56_11529</name>
</gene>
<dbReference type="Proteomes" id="UP000247978">
    <property type="component" value="Unassembled WGS sequence"/>
</dbReference>
<evidence type="ECO:0000259" key="8">
    <source>
        <dbReference type="PROSITE" id="PS50110"/>
    </source>
</evidence>
<feature type="modified residue" description="4-aspartylphosphate" evidence="6">
    <location>
        <position position="20"/>
    </location>
</feature>
<dbReference type="SUPFAM" id="SSF46894">
    <property type="entry name" value="C-terminal effector domain of the bipartite response regulators"/>
    <property type="match status" value="1"/>
</dbReference>
<dbReference type="GO" id="GO:0005737">
    <property type="term" value="C:cytoplasm"/>
    <property type="evidence" value="ECO:0007669"/>
    <property type="project" value="UniProtKB-SubCell"/>
</dbReference>
<dbReference type="SMART" id="SM00421">
    <property type="entry name" value="HTH_LUXR"/>
    <property type="match status" value="1"/>
</dbReference>
<dbReference type="AlphaFoldDB" id="A0A2V3VRT3"/>
<keyword evidence="4" id="KW-0238">DNA-binding</keyword>
<reference evidence="9 10" key="1">
    <citation type="submission" date="2018-05" db="EMBL/GenBank/DDBJ databases">
        <title>Genomic Encyclopedia of Type Strains, Phase IV (KMG-IV): sequencing the most valuable type-strain genomes for metagenomic binning, comparative biology and taxonomic classification.</title>
        <authorList>
            <person name="Goeker M."/>
        </authorList>
    </citation>
    <scope>NUCLEOTIDE SEQUENCE [LARGE SCALE GENOMIC DNA]</scope>
    <source>
        <strain evidence="9 10">DSM 28556</strain>
    </source>
</reference>
<accession>A0A2V3VRT3</accession>
<dbReference type="PROSITE" id="PS50110">
    <property type="entry name" value="RESPONSE_REGULATORY"/>
    <property type="match status" value="1"/>
</dbReference>
<comment type="caution">
    <text evidence="9">The sequence shown here is derived from an EMBL/GenBank/DDBJ whole genome shotgun (WGS) entry which is preliminary data.</text>
</comment>
<dbReference type="SMART" id="SM00448">
    <property type="entry name" value="REC"/>
    <property type="match status" value="1"/>
</dbReference>
<dbReference type="PROSITE" id="PS00622">
    <property type="entry name" value="HTH_LUXR_1"/>
    <property type="match status" value="1"/>
</dbReference>
<protein>
    <submittedName>
        <fullName evidence="9">LuxR family two component transcriptional regulator</fullName>
    </submittedName>
</protein>
<evidence type="ECO:0000256" key="6">
    <source>
        <dbReference type="PROSITE-ProRule" id="PRU00169"/>
    </source>
</evidence>
<sequence length="169" mass="18733">NGKEALAKIEKLKPDIVLMDLMMPVMDGIEATRQVKATFPNIKVIVLTSFSDQDYVLPALRAGAIGYQLKDIEPSELVKTIHAAYRGEKQLHPTATNTLLSHLTSDEESSEAEAGISALSNREKEVLYQITCGKTNKQISAELFITEKTVKTHVSSILSKLMVKRHLQK</sequence>
<dbReference type="GO" id="GO:0003677">
    <property type="term" value="F:DNA binding"/>
    <property type="evidence" value="ECO:0007669"/>
    <property type="project" value="UniProtKB-KW"/>
</dbReference>
<keyword evidence="5" id="KW-0804">Transcription</keyword>
<evidence type="ECO:0000259" key="7">
    <source>
        <dbReference type="PROSITE" id="PS50043"/>
    </source>
</evidence>
<dbReference type="InterPro" id="IPR000792">
    <property type="entry name" value="Tscrpt_reg_LuxR_C"/>
</dbReference>
<dbReference type="InterPro" id="IPR001789">
    <property type="entry name" value="Sig_transdc_resp-reg_receiver"/>
</dbReference>
<dbReference type="Gene3D" id="3.40.50.2300">
    <property type="match status" value="1"/>
</dbReference>
<dbReference type="CDD" id="cd17535">
    <property type="entry name" value="REC_NarL-like"/>
    <property type="match status" value="1"/>
</dbReference>
<keyword evidence="2 6" id="KW-0597">Phosphoprotein</keyword>
<organism evidence="9 10">
    <name type="scientific">Pseudogracilibacillus auburnensis</name>
    <dbReference type="NCBI Taxonomy" id="1494959"/>
    <lineage>
        <taxon>Bacteria</taxon>
        <taxon>Bacillati</taxon>
        <taxon>Bacillota</taxon>
        <taxon>Bacilli</taxon>
        <taxon>Bacillales</taxon>
        <taxon>Bacillaceae</taxon>
        <taxon>Pseudogracilibacillus</taxon>
    </lineage>
</organism>
<dbReference type="GO" id="GO:0000160">
    <property type="term" value="P:phosphorelay signal transduction system"/>
    <property type="evidence" value="ECO:0007669"/>
    <property type="project" value="InterPro"/>
</dbReference>
<dbReference type="OrthoDB" id="9780153at2"/>
<dbReference type="PANTHER" id="PTHR43214">
    <property type="entry name" value="TWO-COMPONENT RESPONSE REGULATOR"/>
    <property type="match status" value="1"/>
</dbReference>
<dbReference type="SUPFAM" id="SSF52172">
    <property type="entry name" value="CheY-like"/>
    <property type="match status" value="1"/>
</dbReference>
<name>A0A2V3VRT3_9BACI</name>
<dbReference type="PANTHER" id="PTHR43214:SF43">
    <property type="entry name" value="TWO-COMPONENT RESPONSE REGULATOR"/>
    <property type="match status" value="1"/>
</dbReference>
<evidence type="ECO:0000313" key="10">
    <source>
        <dbReference type="Proteomes" id="UP000247978"/>
    </source>
</evidence>
<feature type="domain" description="Response regulatory" evidence="8">
    <location>
        <begin position="1"/>
        <end position="85"/>
    </location>
</feature>
<evidence type="ECO:0000256" key="4">
    <source>
        <dbReference type="ARBA" id="ARBA00023125"/>
    </source>
</evidence>
<dbReference type="RefSeq" id="WP_110396758.1">
    <property type="nucleotide sequence ID" value="NZ_QJJQ01000015.1"/>
</dbReference>
<dbReference type="Pfam" id="PF00196">
    <property type="entry name" value="GerE"/>
    <property type="match status" value="1"/>
</dbReference>
<dbReference type="PRINTS" id="PR00038">
    <property type="entry name" value="HTHLUXR"/>
</dbReference>
<dbReference type="CDD" id="cd06170">
    <property type="entry name" value="LuxR_C_like"/>
    <property type="match status" value="1"/>
</dbReference>
<feature type="domain" description="HTH luxR-type" evidence="7">
    <location>
        <begin position="112"/>
        <end position="169"/>
    </location>
</feature>
<dbReference type="InterPro" id="IPR039420">
    <property type="entry name" value="WalR-like"/>
</dbReference>
<keyword evidence="10" id="KW-1185">Reference proteome</keyword>